<name>A0A6J4MBS6_9ACTN</name>
<proteinExistence type="predicted"/>
<feature type="region of interest" description="Disordered" evidence="1">
    <location>
        <begin position="50"/>
        <end position="78"/>
    </location>
</feature>
<reference evidence="3" key="1">
    <citation type="submission" date="2020-02" db="EMBL/GenBank/DDBJ databases">
        <authorList>
            <person name="Meier V. D."/>
        </authorList>
    </citation>
    <scope>NUCLEOTIDE SEQUENCE</scope>
    <source>
        <strain evidence="3">AVDCRST_MAG34</strain>
    </source>
</reference>
<dbReference type="InterPro" id="IPR050490">
    <property type="entry name" value="Bact_solute-bd_prot1"/>
</dbReference>
<evidence type="ECO:0008006" key="4">
    <source>
        <dbReference type="Google" id="ProtNLM"/>
    </source>
</evidence>
<dbReference type="Pfam" id="PF01547">
    <property type="entry name" value="SBP_bac_1"/>
    <property type="match status" value="1"/>
</dbReference>
<keyword evidence="2" id="KW-0812">Transmembrane</keyword>
<organism evidence="3">
    <name type="scientific">uncultured Nocardioidaceae bacterium</name>
    <dbReference type="NCBI Taxonomy" id="253824"/>
    <lineage>
        <taxon>Bacteria</taxon>
        <taxon>Bacillati</taxon>
        <taxon>Actinomycetota</taxon>
        <taxon>Actinomycetes</taxon>
        <taxon>Propionibacteriales</taxon>
        <taxon>Nocardioidaceae</taxon>
        <taxon>environmental samples</taxon>
    </lineage>
</organism>
<keyword evidence="2" id="KW-1133">Transmembrane helix</keyword>
<dbReference type="Gene3D" id="3.40.190.10">
    <property type="entry name" value="Periplasmic binding protein-like II"/>
    <property type="match status" value="1"/>
</dbReference>
<evidence type="ECO:0000313" key="3">
    <source>
        <dbReference type="EMBL" id="CAA9354124.1"/>
    </source>
</evidence>
<keyword evidence="2" id="KW-0472">Membrane</keyword>
<evidence type="ECO:0000256" key="2">
    <source>
        <dbReference type="SAM" id="Phobius"/>
    </source>
</evidence>
<dbReference type="InterPro" id="IPR006059">
    <property type="entry name" value="SBP"/>
</dbReference>
<accession>A0A6J4MBS6</accession>
<dbReference type="SUPFAM" id="SSF53850">
    <property type="entry name" value="Periplasmic binding protein-like II"/>
    <property type="match status" value="1"/>
</dbReference>
<evidence type="ECO:0000256" key="1">
    <source>
        <dbReference type="SAM" id="MobiDB-lite"/>
    </source>
</evidence>
<dbReference type="PANTHER" id="PTHR43649">
    <property type="entry name" value="ARABINOSE-BINDING PROTEIN-RELATED"/>
    <property type="match status" value="1"/>
</dbReference>
<protein>
    <recommendedName>
        <fullName evidence="4">Extracellular solute-binding protein</fullName>
    </recommendedName>
</protein>
<sequence length="492" mass="52067">MKLRRSARRVLPRYGGIGTAKSVRRGGAVALRMLVAAVTAAVLGVTAGCTSDDPGPAAPTTPSATGSATTSPIPSASPEPVELEVAVYGEAPKLRAYQRIARAFTRQRPGVSLELQTFPDATTAAAAAVAELPTGEGPDVFLADQFALPDLVATGRLQPVDTMLEDRGLPFGDEYQRSGLETFSALNRLQCMPAEMSPIVVYVNTRLVPRRSIRDGDVGLPTVRQPTWGWLDFLAAARIAASSDLLGPVKGAAVPVDLDTLTAFVRSAGSEAVDDVLEPTSLTLASDDAVAALASVLSVAGDPSLSPTAEELRRRDAVARFASGELGMFIGTRADVARLRAAEGLRFDVWPLPSFGRARVVAETNGFCIDSASDAVDAAADFVAFAVGSRGAGIAARSGVMVPSLLAAIHQDSFLQRDEQPRSAEMYAVSLRRTDPMPYSAAWPEVSAIADRVLRRLLDEPPADLLTLLQERMTRLDRRSERLFAQAATSEG</sequence>
<feature type="transmembrane region" description="Helical" evidence="2">
    <location>
        <begin position="29"/>
        <end position="48"/>
    </location>
</feature>
<dbReference type="PANTHER" id="PTHR43649:SF16">
    <property type="entry name" value="SUGAR-BINDING LIPOPROTEIN"/>
    <property type="match status" value="1"/>
</dbReference>
<dbReference type="AlphaFoldDB" id="A0A6J4MBS6"/>
<gene>
    <name evidence="3" type="ORF">AVDCRST_MAG34-1946</name>
</gene>
<dbReference type="EMBL" id="CADCUI010000045">
    <property type="protein sequence ID" value="CAA9354124.1"/>
    <property type="molecule type" value="Genomic_DNA"/>
</dbReference>